<dbReference type="EMBL" id="CAHIKZ030004549">
    <property type="protein sequence ID" value="CAE1312225.1"/>
    <property type="molecule type" value="Genomic_DNA"/>
</dbReference>
<sequence>MSMCMNYRSVTRGCGSSHLSDHYSFLFGRILGRHDSREIVVKKDEQTKIHTGTVLATTAAVKKDCQKERHPVVIQAPSATVDFLFFVVSLTFTNLFYLFPSLPPLFNHSFLVAFFFFFFPVESFSMYLLSLSLILFVWPANCNELSDWSDICYVIRGFPSLMLQSVLV</sequence>
<gene>
    <name evidence="2" type="ORF">SPHA_63500</name>
</gene>
<keyword evidence="3" id="KW-1185">Reference proteome</keyword>
<evidence type="ECO:0000313" key="2">
    <source>
        <dbReference type="EMBL" id="CAE1312225.1"/>
    </source>
</evidence>
<dbReference type="Proteomes" id="UP000597762">
    <property type="component" value="Unassembled WGS sequence"/>
</dbReference>
<feature type="transmembrane region" description="Helical" evidence="1">
    <location>
        <begin position="111"/>
        <end position="138"/>
    </location>
</feature>
<evidence type="ECO:0000313" key="3">
    <source>
        <dbReference type="Proteomes" id="UP000597762"/>
    </source>
</evidence>
<feature type="transmembrane region" description="Helical" evidence="1">
    <location>
        <begin position="79"/>
        <end position="99"/>
    </location>
</feature>
<accession>A0A812DZF8</accession>
<proteinExistence type="predicted"/>
<organism evidence="2 3">
    <name type="scientific">Acanthosepion pharaonis</name>
    <name type="common">Pharaoh cuttlefish</name>
    <name type="synonym">Sepia pharaonis</name>
    <dbReference type="NCBI Taxonomy" id="158019"/>
    <lineage>
        <taxon>Eukaryota</taxon>
        <taxon>Metazoa</taxon>
        <taxon>Spiralia</taxon>
        <taxon>Lophotrochozoa</taxon>
        <taxon>Mollusca</taxon>
        <taxon>Cephalopoda</taxon>
        <taxon>Coleoidea</taxon>
        <taxon>Decapodiformes</taxon>
        <taxon>Sepiida</taxon>
        <taxon>Sepiina</taxon>
        <taxon>Sepiidae</taxon>
        <taxon>Acanthosepion</taxon>
    </lineage>
</organism>
<reference evidence="2" key="1">
    <citation type="submission" date="2021-01" db="EMBL/GenBank/DDBJ databases">
        <authorList>
            <person name="Li R."/>
            <person name="Bekaert M."/>
        </authorList>
    </citation>
    <scope>NUCLEOTIDE SEQUENCE</scope>
    <source>
        <strain evidence="2">Farmed</strain>
    </source>
</reference>
<dbReference type="AlphaFoldDB" id="A0A812DZF8"/>
<name>A0A812DZF8_ACAPH</name>
<protein>
    <submittedName>
        <fullName evidence="2">Uncharacterized protein</fullName>
    </submittedName>
</protein>
<keyword evidence="1" id="KW-0812">Transmembrane</keyword>
<comment type="caution">
    <text evidence="2">The sequence shown here is derived from an EMBL/GenBank/DDBJ whole genome shotgun (WGS) entry which is preliminary data.</text>
</comment>
<keyword evidence="1" id="KW-0472">Membrane</keyword>
<keyword evidence="1" id="KW-1133">Transmembrane helix</keyword>
<evidence type="ECO:0000256" key="1">
    <source>
        <dbReference type="SAM" id="Phobius"/>
    </source>
</evidence>